<dbReference type="InterPro" id="IPR012675">
    <property type="entry name" value="Beta-grasp_dom_sf"/>
</dbReference>
<keyword evidence="1" id="KW-0001">2Fe-2S</keyword>
<dbReference type="Pfam" id="PF00111">
    <property type="entry name" value="Fer2"/>
    <property type="match status" value="1"/>
</dbReference>
<dbReference type="PROSITE" id="PS51085">
    <property type="entry name" value="2FE2S_FER_2"/>
    <property type="match status" value="1"/>
</dbReference>
<keyword evidence="4" id="KW-0411">Iron-sulfur</keyword>
<sequence length="192" mass="20539">MLPRLISRAASGAASLATASSPAARSASTIRLPQTPTRTTNAPNSRGGLTRSTISTKSSGNGGLQMRHERSYGSTATRWNAEGDEEGTVEITYVEPDGTERVVNAKIGSNLLDTAHENDVELEGACGGELACSTCHLIFDEATYDSLPEKDLEEDDMLDLAYEVTETSRLGCQIKVRPDFDGIKVQIPDDGF</sequence>
<feature type="domain" description="2Fe-2S ferredoxin-type" evidence="6">
    <location>
        <begin position="89"/>
        <end position="191"/>
    </location>
</feature>
<dbReference type="GO" id="GO:0005739">
    <property type="term" value="C:mitochondrion"/>
    <property type="evidence" value="ECO:0007669"/>
    <property type="project" value="TreeGrafter"/>
</dbReference>
<proteinExistence type="predicted"/>
<dbReference type="GO" id="GO:0140647">
    <property type="term" value="P:P450-containing electron transport chain"/>
    <property type="evidence" value="ECO:0007669"/>
    <property type="project" value="InterPro"/>
</dbReference>
<dbReference type="InterPro" id="IPR036010">
    <property type="entry name" value="2Fe-2S_ferredoxin-like_sf"/>
</dbReference>
<accession>A0A7R9WX19</accession>
<dbReference type="InterPro" id="IPR001055">
    <property type="entry name" value="Adrenodoxin-like"/>
</dbReference>
<name>A0A7R9WX19_9STRA</name>
<evidence type="ECO:0000256" key="4">
    <source>
        <dbReference type="ARBA" id="ARBA00023014"/>
    </source>
</evidence>
<dbReference type="PRINTS" id="PR00355">
    <property type="entry name" value="ADRENODOXIN"/>
</dbReference>
<keyword evidence="3" id="KW-0408">Iron</keyword>
<dbReference type="CDD" id="cd00207">
    <property type="entry name" value="fer2"/>
    <property type="match status" value="1"/>
</dbReference>
<evidence type="ECO:0000256" key="3">
    <source>
        <dbReference type="ARBA" id="ARBA00023004"/>
    </source>
</evidence>
<protein>
    <recommendedName>
        <fullName evidence="6">2Fe-2S ferredoxin-type domain-containing protein</fullName>
    </recommendedName>
</protein>
<feature type="region of interest" description="Disordered" evidence="5">
    <location>
        <begin position="11"/>
        <end position="88"/>
    </location>
</feature>
<feature type="compositionally biased region" description="Polar residues" evidence="5">
    <location>
        <begin position="29"/>
        <end position="44"/>
    </location>
</feature>
<evidence type="ECO:0000256" key="1">
    <source>
        <dbReference type="ARBA" id="ARBA00022714"/>
    </source>
</evidence>
<feature type="compositionally biased region" description="Polar residues" evidence="5">
    <location>
        <begin position="50"/>
        <end position="59"/>
    </location>
</feature>
<dbReference type="GO" id="GO:0051537">
    <property type="term" value="F:2 iron, 2 sulfur cluster binding"/>
    <property type="evidence" value="ECO:0007669"/>
    <property type="project" value="UniProtKB-KW"/>
</dbReference>
<organism evidence="7">
    <name type="scientific">Craspedostauros australis</name>
    <dbReference type="NCBI Taxonomy" id="1486917"/>
    <lineage>
        <taxon>Eukaryota</taxon>
        <taxon>Sar</taxon>
        <taxon>Stramenopiles</taxon>
        <taxon>Ochrophyta</taxon>
        <taxon>Bacillariophyta</taxon>
        <taxon>Bacillariophyceae</taxon>
        <taxon>Bacillariophycidae</taxon>
        <taxon>Naviculales</taxon>
        <taxon>Naviculaceae</taxon>
        <taxon>Craspedostauros</taxon>
    </lineage>
</organism>
<dbReference type="AlphaFoldDB" id="A0A7R9WX19"/>
<reference evidence="7" key="1">
    <citation type="submission" date="2021-01" db="EMBL/GenBank/DDBJ databases">
        <authorList>
            <person name="Corre E."/>
            <person name="Pelletier E."/>
            <person name="Niang G."/>
            <person name="Scheremetjew M."/>
            <person name="Finn R."/>
            <person name="Kale V."/>
            <person name="Holt S."/>
            <person name="Cochrane G."/>
            <person name="Meng A."/>
            <person name="Brown T."/>
            <person name="Cohen L."/>
        </authorList>
    </citation>
    <scope>NUCLEOTIDE SEQUENCE</scope>
    <source>
        <strain evidence="7">CCMP3328</strain>
    </source>
</reference>
<dbReference type="PANTHER" id="PTHR23426:SF67">
    <property type="entry name" value="2FE-2S FERREDOXIN-TYPE DOMAIN-CONTAINING PROTEIN"/>
    <property type="match status" value="1"/>
</dbReference>
<evidence type="ECO:0000256" key="2">
    <source>
        <dbReference type="ARBA" id="ARBA00022723"/>
    </source>
</evidence>
<dbReference type="SUPFAM" id="SSF54292">
    <property type="entry name" value="2Fe-2S ferredoxin-like"/>
    <property type="match status" value="1"/>
</dbReference>
<dbReference type="Gene3D" id="3.10.20.30">
    <property type="match status" value="1"/>
</dbReference>
<evidence type="ECO:0000259" key="6">
    <source>
        <dbReference type="PROSITE" id="PS51085"/>
    </source>
</evidence>
<gene>
    <name evidence="7" type="ORF">CAUS1442_LOCUS9637</name>
</gene>
<dbReference type="GO" id="GO:0046872">
    <property type="term" value="F:metal ion binding"/>
    <property type="evidence" value="ECO:0007669"/>
    <property type="project" value="UniProtKB-KW"/>
</dbReference>
<dbReference type="GO" id="GO:0009055">
    <property type="term" value="F:electron transfer activity"/>
    <property type="evidence" value="ECO:0007669"/>
    <property type="project" value="TreeGrafter"/>
</dbReference>
<dbReference type="EMBL" id="HBEF01015385">
    <property type="protein sequence ID" value="CAD8337509.1"/>
    <property type="molecule type" value="Transcribed_RNA"/>
</dbReference>
<keyword evidence="2" id="KW-0479">Metal-binding</keyword>
<evidence type="ECO:0000256" key="5">
    <source>
        <dbReference type="SAM" id="MobiDB-lite"/>
    </source>
</evidence>
<evidence type="ECO:0000313" key="7">
    <source>
        <dbReference type="EMBL" id="CAD8337509.1"/>
    </source>
</evidence>
<dbReference type="PANTHER" id="PTHR23426">
    <property type="entry name" value="FERREDOXIN/ADRENODOXIN"/>
    <property type="match status" value="1"/>
</dbReference>
<dbReference type="InterPro" id="IPR001041">
    <property type="entry name" value="2Fe-2S_ferredoxin-type"/>
</dbReference>
<feature type="compositionally biased region" description="Low complexity" evidence="5">
    <location>
        <begin position="11"/>
        <end position="28"/>
    </location>
</feature>